<reference evidence="1" key="1">
    <citation type="journal article" date="2014" name="Front. Microbiol.">
        <title>High frequency of phylogenetically diverse reductive dehalogenase-homologous genes in deep subseafloor sedimentary metagenomes.</title>
        <authorList>
            <person name="Kawai M."/>
            <person name="Futagami T."/>
            <person name="Toyoda A."/>
            <person name="Takaki Y."/>
            <person name="Nishi S."/>
            <person name="Hori S."/>
            <person name="Arai W."/>
            <person name="Tsubouchi T."/>
            <person name="Morono Y."/>
            <person name="Uchiyama I."/>
            <person name="Ito T."/>
            <person name="Fujiyama A."/>
            <person name="Inagaki F."/>
            <person name="Takami H."/>
        </authorList>
    </citation>
    <scope>NUCLEOTIDE SEQUENCE</scope>
    <source>
        <strain evidence="1">Expedition CK06-06</strain>
    </source>
</reference>
<protein>
    <submittedName>
        <fullName evidence="1">Uncharacterized protein</fullName>
    </submittedName>
</protein>
<organism evidence="1">
    <name type="scientific">marine sediment metagenome</name>
    <dbReference type="NCBI Taxonomy" id="412755"/>
    <lineage>
        <taxon>unclassified sequences</taxon>
        <taxon>metagenomes</taxon>
        <taxon>ecological metagenomes</taxon>
    </lineage>
</organism>
<accession>X1VME9</accession>
<name>X1VME9_9ZZZZ</name>
<dbReference type="AlphaFoldDB" id="X1VME9"/>
<proteinExistence type="predicted"/>
<comment type="caution">
    <text evidence="1">The sequence shown here is derived from an EMBL/GenBank/DDBJ whole genome shotgun (WGS) entry which is preliminary data.</text>
</comment>
<dbReference type="EMBL" id="BARW01035482">
    <property type="protein sequence ID" value="GAJ20737.1"/>
    <property type="molecule type" value="Genomic_DNA"/>
</dbReference>
<gene>
    <name evidence="1" type="ORF">S12H4_55335</name>
</gene>
<sequence length="132" mass="12573">MDLSGIAKGAALILGIGILSEKMGAGTGLATLGGGIASIAAAPMVGAGTGMSTLATGISDIGGAFGDIGRGIGDILKFLPKLPGYVGPGGAGSGLLPQGGGDDPSLLPGGGGNVPIPFLAIRTTFAQKKRMI</sequence>
<evidence type="ECO:0000313" key="1">
    <source>
        <dbReference type="EMBL" id="GAJ20737.1"/>
    </source>
</evidence>